<name>Q3Z6H0_DEHM1</name>
<accession>Q3Z6H0</accession>
<dbReference type="AlphaFoldDB" id="Q3Z6H0"/>
<organism evidence="1 2">
    <name type="scientific">Dehalococcoides mccartyi (strain ATCC BAA-2266 / KCTC 15142 / 195)</name>
    <name type="common">Dehalococcoides ethenogenes (strain 195)</name>
    <dbReference type="NCBI Taxonomy" id="243164"/>
    <lineage>
        <taxon>Bacteria</taxon>
        <taxon>Bacillati</taxon>
        <taxon>Chloroflexota</taxon>
        <taxon>Dehalococcoidia</taxon>
        <taxon>Dehalococcoidales</taxon>
        <taxon>Dehalococcoidaceae</taxon>
        <taxon>Dehalococcoides</taxon>
    </lineage>
</organism>
<keyword evidence="2" id="KW-1185">Reference proteome</keyword>
<proteinExistence type="predicted"/>
<dbReference type="Proteomes" id="UP000008289">
    <property type="component" value="Chromosome"/>
</dbReference>
<sequence length="35" mass="3777">MPFIKTAPVTVKSKGLFHVQKMVGGIGFEPMTPCV</sequence>
<dbReference type="KEGG" id="det:DET1479"/>
<dbReference type="HOGENOM" id="CLU_3364557_0_0_0"/>
<gene>
    <name evidence="1" type="ordered locus">DET1479</name>
</gene>
<dbReference type="EMBL" id="CP000027">
    <property type="protein sequence ID" value="AAW39340.1"/>
    <property type="molecule type" value="Genomic_DNA"/>
</dbReference>
<reference evidence="1 2" key="1">
    <citation type="journal article" date="2005" name="Science">
        <title>Genome sequence of the PCE-dechlorinating bacterium Dehalococcoides ethenogenes.</title>
        <authorList>
            <person name="Seshadri R."/>
            <person name="Adrian L."/>
            <person name="Fouts D.E."/>
            <person name="Eisen J.A."/>
            <person name="Phillippy A.M."/>
            <person name="Methe B.A."/>
            <person name="Ward N.L."/>
            <person name="Nelson W.C."/>
            <person name="Deboy R.T."/>
            <person name="Khouri H.M."/>
            <person name="Kolonay J.F."/>
            <person name="Dodson R.J."/>
            <person name="Daugherty S.C."/>
            <person name="Brinkac L.M."/>
            <person name="Sullivan S.A."/>
            <person name="Madupu R."/>
            <person name="Nelson K.E."/>
            <person name="Kang K.H."/>
            <person name="Impraim M."/>
            <person name="Tran K."/>
            <person name="Robinson J.M."/>
            <person name="Forberger H.A."/>
            <person name="Fraser C.M."/>
            <person name="Zinder S.H."/>
            <person name="Heidelberg J.F."/>
        </authorList>
    </citation>
    <scope>NUCLEOTIDE SEQUENCE [LARGE SCALE GENOMIC DNA]</scope>
    <source>
        <strain evidence="2">ATCC BAA-2266 / KCTC 15142 / 195</strain>
    </source>
</reference>
<evidence type="ECO:0000313" key="1">
    <source>
        <dbReference type="EMBL" id="AAW39340.1"/>
    </source>
</evidence>
<protein>
    <submittedName>
        <fullName evidence="1">Uncharacterized protein</fullName>
    </submittedName>
</protein>
<evidence type="ECO:0000313" key="2">
    <source>
        <dbReference type="Proteomes" id="UP000008289"/>
    </source>
</evidence>
<dbReference type="InParanoid" id="Q3Z6H0"/>